<keyword evidence="2" id="KW-0812">Transmembrane</keyword>
<accession>A0A1N6LZZ5</accession>
<evidence type="ECO:0000256" key="2">
    <source>
        <dbReference type="SAM" id="Phobius"/>
    </source>
</evidence>
<dbReference type="AlphaFoldDB" id="A0A1N6LZZ5"/>
<feature type="transmembrane region" description="Helical" evidence="2">
    <location>
        <begin position="51"/>
        <end position="69"/>
    </location>
</feature>
<feature type="coiled-coil region" evidence="1">
    <location>
        <begin position="3"/>
        <end position="46"/>
    </location>
</feature>
<keyword evidence="1" id="KW-0175">Coiled coil</keyword>
<name>A0A1N6LZZ5_9VIBR</name>
<keyword evidence="2" id="KW-1133">Transmembrane helix</keyword>
<evidence type="ECO:0000313" key="4">
    <source>
        <dbReference type="Proteomes" id="UP000184774"/>
    </source>
</evidence>
<dbReference type="RefSeq" id="WP_074371376.1">
    <property type="nucleotide sequence ID" value="NZ_AP024907.1"/>
</dbReference>
<gene>
    <name evidence="3" type="ORF">VSP9026_00363</name>
</gene>
<reference evidence="3 4" key="1">
    <citation type="submission" date="2016-12" db="EMBL/GenBank/DDBJ databases">
        <authorList>
            <person name="Song W.-J."/>
            <person name="Kurnit D.M."/>
        </authorList>
    </citation>
    <scope>NUCLEOTIDE SEQUENCE [LARGE SCALE GENOMIC DNA]</scope>
    <source>
        <strain evidence="3 4">CECT 9026</strain>
    </source>
</reference>
<dbReference type="OrthoDB" id="9894946at2"/>
<dbReference type="Proteomes" id="UP000184774">
    <property type="component" value="Unassembled WGS sequence"/>
</dbReference>
<keyword evidence="2" id="KW-0472">Membrane</keyword>
<protein>
    <submittedName>
        <fullName evidence="3">Uncharacterized protein</fullName>
    </submittedName>
</protein>
<organism evidence="3 4">
    <name type="scientific">Vibrio spartinae</name>
    <dbReference type="NCBI Taxonomy" id="1918945"/>
    <lineage>
        <taxon>Bacteria</taxon>
        <taxon>Pseudomonadati</taxon>
        <taxon>Pseudomonadota</taxon>
        <taxon>Gammaproteobacteria</taxon>
        <taxon>Vibrionales</taxon>
        <taxon>Vibrionaceae</taxon>
        <taxon>Vibrio</taxon>
    </lineage>
</organism>
<evidence type="ECO:0000313" key="3">
    <source>
        <dbReference type="EMBL" id="SIO92745.1"/>
    </source>
</evidence>
<evidence type="ECO:0000256" key="1">
    <source>
        <dbReference type="SAM" id="Coils"/>
    </source>
</evidence>
<sequence length="72" mass="8179">MNLKESIERLKEAREKCVNTVDKSTLEKIDNSIEELENMSKVASRANKMKWLSVVVQVLSLIKLAAGFIDLE</sequence>
<dbReference type="EMBL" id="FSSB01000004">
    <property type="protein sequence ID" value="SIO92745.1"/>
    <property type="molecule type" value="Genomic_DNA"/>
</dbReference>
<proteinExistence type="predicted"/>